<gene>
    <name evidence="2" type="ORF">BKH28_10805</name>
</gene>
<dbReference type="EMBL" id="MSKL01000027">
    <property type="protein sequence ID" value="OLO47947.1"/>
    <property type="molecule type" value="Genomic_DNA"/>
</dbReference>
<proteinExistence type="predicted"/>
<evidence type="ECO:0000313" key="3">
    <source>
        <dbReference type="Proteomes" id="UP000186394"/>
    </source>
</evidence>
<reference evidence="2 3" key="1">
    <citation type="submission" date="2016-12" db="EMBL/GenBank/DDBJ databases">
        <title>Genomic comparison of strains in the 'Actinomyces naeslundii' group.</title>
        <authorList>
            <person name="Mughal S.R."/>
            <person name="Do T."/>
            <person name="Gilbert S.C."/>
            <person name="Witherden E.A."/>
            <person name="Didelot X."/>
            <person name="Beighton D."/>
        </authorList>
    </citation>
    <scope>NUCLEOTIDE SEQUENCE [LARGE SCALE GENOMIC DNA]</scope>
    <source>
        <strain evidence="2 3">P6N</strain>
    </source>
</reference>
<comment type="caution">
    <text evidence="2">The sequence shown here is derived from an EMBL/GenBank/DDBJ whole genome shotgun (WGS) entry which is preliminary data.</text>
</comment>
<name>A0A1Q8VIP4_9ACTO</name>
<feature type="compositionally biased region" description="Polar residues" evidence="1">
    <location>
        <begin position="64"/>
        <end position="75"/>
    </location>
</feature>
<sequence length="75" mass="8151">MQRLTFEQHLLLMEAVNRFTNEVRDRVAAGETYLQDTLTTLEAIENTIAAGTIHIEPAPHATTAGPTDTQSGEAA</sequence>
<protein>
    <submittedName>
        <fullName evidence="2">Uncharacterized protein</fullName>
    </submittedName>
</protein>
<feature type="region of interest" description="Disordered" evidence="1">
    <location>
        <begin position="55"/>
        <end position="75"/>
    </location>
</feature>
<organism evidence="2 3">
    <name type="scientific">Actinomyces oris</name>
    <dbReference type="NCBI Taxonomy" id="544580"/>
    <lineage>
        <taxon>Bacteria</taxon>
        <taxon>Bacillati</taxon>
        <taxon>Actinomycetota</taxon>
        <taxon>Actinomycetes</taxon>
        <taxon>Actinomycetales</taxon>
        <taxon>Actinomycetaceae</taxon>
        <taxon>Actinomyces</taxon>
    </lineage>
</organism>
<evidence type="ECO:0000256" key="1">
    <source>
        <dbReference type="SAM" id="MobiDB-lite"/>
    </source>
</evidence>
<dbReference type="AlphaFoldDB" id="A0A1Q8VIP4"/>
<evidence type="ECO:0000313" key="2">
    <source>
        <dbReference type="EMBL" id="OLO47947.1"/>
    </source>
</evidence>
<dbReference type="Proteomes" id="UP000186394">
    <property type="component" value="Unassembled WGS sequence"/>
</dbReference>
<accession>A0A1Q8VIP4</accession>
<dbReference type="OrthoDB" id="9893791at2"/>
<dbReference type="RefSeq" id="WP_075418805.1">
    <property type="nucleotide sequence ID" value="NZ_MSKL01000027.1"/>
</dbReference>